<proteinExistence type="predicted"/>
<keyword evidence="4" id="KW-1185">Reference proteome</keyword>
<keyword evidence="1" id="KW-0378">Hydrolase</keyword>
<dbReference type="Proteomes" id="UP000053370">
    <property type="component" value="Unassembled WGS sequence"/>
</dbReference>
<dbReference type="AlphaFoldDB" id="A0A0S7BSX6"/>
<accession>A0A0S7BSX6</accession>
<name>A0A0S7BSX6_9CHLR</name>
<dbReference type="SUPFAM" id="SSF63817">
    <property type="entry name" value="Sortase"/>
    <property type="match status" value="1"/>
</dbReference>
<organism evidence="3">
    <name type="scientific">Flexilinea flocculi</name>
    <dbReference type="NCBI Taxonomy" id="1678840"/>
    <lineage>
        <taxon>Bacteria</taxon>
        <taxon>Bacillati</taxon>
        <taxon>Chloroflexota</taxon>
        <taxon>Anaerolineae</taxon>
        <taxon>Anaerolineales</taxon>
        <taxon>Anaerolineaceae</taxon>
        <taxon>Flexilinea</taxon>
    </lineage>
</organism>
<evidence type="ECO:0000313" key="4">
    <source>
        <dbReference type="Proteomes" id="UP000053370"/>
    </source>
</evidence>
<dbReference type="EMBL" id="DF968181">
    <property type="protein sequence ID" value="GAP40070.1"/>
    <property type="molecule type" value="Genomic_DNA"/>
</dbReference>
<evidence type="ECO:0000313" key="3">
    <source>
        <dbReference type="EMBL" id="GAP40070.1"/>
    </source>
</evidence>
<dbReference type="InterPro" id="IPR005754">
    <property type="entry name" value="Sortase"/>
</dbReference>
<gene>
    <name evidence="3" type="ORF">ATC1_1334</name>
</gene>
<sequence length="959" mass="102887">MKKSNLAKLVMTFFMLCLFTIPVFAADIETEISSASYYITGMDGKITLGISNPNPDPVLLSLPEFFTIDPSVTVPVNWDLSEIGSPYNLPALSSPPDIPYIHGSFEIDELLAADNASLDVSLNVNSVIANGIAYRTGEFSAIGDDGRYVFGIFPQCLAKAEFYFVYYNEGTSILDFSQTGIRINDSYDAVSIGPIHYAEIDQAALATDETFLAAVTGANWTQIPAEGFESATAGCYVFRVIASDFSQFAGNQPDPEVDLSFVLGTTPILIEGQLHFDASNTENCQLGTIRYAVYDMTGLDGALQLELYNYGTETLSIDLPTVLNYDSGYAKQSQITWTSPDSPVSLGSGERLIAYGLFTVDETAAANDSLPISLMINNLPVEGTAVAGGYITSDEQCLETSIGSTNLSLHFSLTNHYDQGRVLIELPGTIQVLNQTGSNPALSYTSCTDGERSDCLTRIQNCGIYQCIYLAQDETIDLSASATAATPLAENQMQVKTSFRYTSGSELTAASPAMSLGWISDACYSASDLELTANSSEYDTCDTDDGIVHVNYTLTNRGTGAITIDLTKIYYYKESVTYSYGEEVTNLTCSLSNTNLCNPESVIIPAGESVTITSELDTATRILSETFAFAGSSSIDPNLSIPTLTATQSHNYCDAALNFSIISGTYQSQGTGATISLTILNDGESDAWFVPENILFHETSAAYTGQVSIGPSAKAVAALVQGQRYLLTPGEEGVITATLQTAEVLTNGQISWAFLTGTGSQNVTGTLVTNTPGQNGDLPDYYWGGHGRKPEVLPGTGFPAGKRTVLPAQPAALAYRNLSGFSIEIPIIDSFADLVVVPQDDETKFSVEWLGDRAGLLEGTALPGDGTSIIAGHNHIDLGSAGPFAFLLNLKENDRIFVHTAEDKILGYSVYANQLVQPDDVDAVFQNTIPGSLVLITCEQELLEGGYQYRRIVYAKPLL</sequence>
<feature type="chain" id="PRO_5006633170" evidence="2">
    <location>
        <begin position="26"/>
        <end position="959"/>
    </location>
</feature>
<reference evidence="3" key="1">
    <citation type="journal article" date="2015" name="Genome Announc.">
        <title>Draft Genome Sequence of Anaerolineae Strain TC1, a Novel Isolate from a Methanogenic Wastewater Treatment System.</title>
        <authorList>
            <person name="Matsuura N."/>
            <person name="Tourlousse D.M."/>
            <person name="Sun L."/>
            <person name="Toyonaga M."/>
            <person name="Kuroda K."/>
            <person name="Ohashi A."/>
            <person name="Cruz R."/>
            <person name="Yamaguchi T."/>
            <person name="Sekiguchi Y."/>
        </authorList>
    </citation>
    <scope>NUCLEOTIDE SEQUENCE [LARGE SCALE GENOMIC DNA]</scope>
    <source>
        <strain evidence="3">TC1</strain>
    </source>
</reference>
<dbReference type="InterPro" id="IPR042001">
    <property type="entry name" value="Sortase_F"/>
</dbReference>
<feature type="signal peptide" evidence="2">
    <location>
        <begin position="1"/>
        <end position="25"/>
    </location>
</feature>
<dbReference type="GO" id="GO:0016787">
    <property type="term" value="F:hydrolase activity"/>
    <property type="evidence" value="ECO:0007669"/>
    <property type="project" value="UniProtKB-KW"/>
</dbReference>
<evidence type="ECO:0000256" key="2">
    <source>
        <dbReference type="SAM" id="SignalP"/>
    </source>
</evidence>
<dbReference type="CDD" id="cd05829">
    <property type="entry name" value="Sortase_F"/>
    <property type="match status" value="1"/>
</dbReference>
<keyword evidence="2" id="KW-0732">Signal</keyword>
<dbReference type="RefSeq" id="WP_062279062.1">
    <property type="nucleotide sequence ID" value="NZ_DF968181.1"/>
</dbReference>
<protein>
    <submittedName>
        <fullName evidence="3">Sortase family</fullName>
    </submittedName>
</protein>
<dbReference type="Gene3D" id="2.40.260.10">
    <property type="entry name" value="Sortase"/>
    <property type="match status" value="1"/>
</dbReference>
<evidence type="ECO:0000256" key="1">
    <source>
        <dbReference type="ARBA" id="ARBA00022801"/>
    </source>
</evidence>
<dbReference type="Pfam" id="PF04203">
    <property type="entry name" value="Sortase"/>
    <property type="match status" value="1"/>
</dbReference>
<dbReference type="InterPro" id="IPR023365">
    <property type="entry name" value="Sortase_dom-sf"/>
</dbReference>